<keyword evidence="8" id="KW-1185">Reference proteome</keyword>
<dbReference type="HOGENOM" id="CLU_002068_0_0_1"/>
<evidence type="ECO:0000256" key="4">
    <source>
        <dbReference type="ARBA" id="ARBA00023242"/>
    </source>
</evidence>
<dbReference type="SUPFAM" id="SSF56672">
    <property type="entry name" value="DNA/RNA polymerases"/>
    <property type="match status" value="1"/>
</dbReference>
<feature type="compositionally biased region" description="Basic residues" evidence="6">
    <location>
        <begin position="648"/>
        <end position="657"/>
    </location>
</feature>
<comment type="subcellular location">
    <subcellularLocation>
        <location evidence="1">Nucleus</location>
    </subcellularLocation>
</comment>
<dbReference type="STRING" id="29760.F6H563"/>
<evidence type="ECO:0000256" key="3">
    <source>
        <dbReference type="ARBA" id="ARBA00022843"/>
    </source>
</evidence>
<dbReference type="InterPro" id="IPR043502">
    <property type="entry name" value="DNA/RNA_pol_sf"/>
</dbReference>
<dbReference type="InParanoid" id="F6H563"/>
<dbReference type="PANTHER" id="PTHR32086">
    <property type="entry name" value="FANCONI ANEMIA GROUP D2 PROTEIN"/>
    <property type="match status" value="1"/>
</dbReference>
<dbReference type="SMR" id="F6H563"/>
<dbReference type="eggNOG" id="KOG0017">
    <property type="taxonomic scope" value="Eukaryota"/>
</dbReference>
<feature type="compositionally biased region" description="Basic and acidic residues" evidence="6">
    <location>
        <begin position="1"/>
        <end position="10"/>
    </location>
</feature>
<dbReference type="eggNOG" id="KOG4712">
    <property type="taxonomic scope" value="Eukaryota"/>
</dbReference>
<evidence type="ECO:0000313" key="7">
    <source>
        <dbReference type="EMBL" id="CCB47431.1"/>
    </source>
</evidence>
<feature type="region of interest" description="Disordered" evidence="6">
    <location>
        <begin position="632"/>
        <end position="666"/>
    </location>
</feature>
<dbReference type="PANTHER" id="PTHR32086:SF0">
    <property type="entry name" value="FANCONI ANEMIA GROUP D2 PROTEIN"/>
    <property type="match status" value="1"/>
</dbReference>
<feature type="compositionally biased region" description="Basic and acidic residues" evidence="6">
    <location>
        <begin position="632"/>
        <end position="641"/>
    </location>
</feature>
<feature type="compositionally biased region" description="Low complexity" evidence="6">
    <location>
        <begin position="47"/>
        <end position="56"/>
    </location>
</feature>
<feature type="region of interest" description="Disordered" evidence="6">
    <location>
        <begin position="1"/>
        <end position="21"/>
    </location>
</feature>
<accession>F6H563</accession>
<dbReference type="GO" id="GO:0007129">
    <property type="term" value="P:homologous chromosome pairing at meiosis"/>
    <property type="evidence" value="ECO:0000318"/>
    <property type="project" value="GO_Central"/>
</dbReference>
<dbReference type="GO" id="GO:0000793">
    <property type="term" value="C:condensed chromosome"/>
    <property type="evidence" value="ECO:0000318"/>
    <property type="project" value="GO_Central"/>
</dbReference>
<dbReference type="AlphaFoldDB" id="F6H563"/>
<evidence type="ECO:0000256" key="1">
    <source>
        <dbReference type="ARBA" id="ARBA00004123"/>
    </source>
</evidence>
<gene>
    <name evidence="7" type="ordered locus">VIT_12s0028g01230</name>
</gene>
<organism evidence="7 8">
    <name type="scientific">Vitis vinifera</name>
    <name type="common">Grape</name>
    <dbReference type="NCBI Taxonomy" id="29760"/>
    <lineage>
        <taxon>Eukaryota</taxon>
        <taxon>Viridiplantae</taxon>
        <taxon>Streptophyta</taxon>
        <taxon>Embryophyta</taxon>
        <taxon>Tracheophyta</taxon>
        <taxon>Spermatophyta</taxon>
        <taxon>Magnoliopsida</taxon>
        <taxon>eudicotyledons</taxon>
        <taxon>Gunneridae</taxon>
        <taxon>Pentapetalae</taxon>
        <taxon>rosids</taxon>
        <taxon>Vitales</taxon>
        <taxon>Vitaceae</taxon>
        <taxon>Viteae</taxon>
        <taxon>Vitis</taxon>
    </lineage>
</organism>
<protein>
    <submittedName>
        <fullName evidence="7">Uncharacterized protein</fullName>
    </submittedName>
</protein>
<dbReference type="GO" id="GO:0005634">
    <property type="term" value="C:nucleus"/>
    <property type="evidence" value="ECO:0000318"/>
    <property type="project" value="GO_Central"/>
</dbReference>
<sequence>MKSTNPRDSKTMSQKPQPSTRWCHCWQTQVAPSSTPPAHHVSPPILTTSGATSTASSPPPPTPLYAPPSSPASPFMFNLLRISTATCESLVRHLLLVPPIQLDLQNMLLEKLPEYFDINPEYFGRSSSLDEDVARLIVNHFRWLDFLVDSYAFTNKLMQVLSICPLHLKKEIIGSLPEIIGDQNNKTVVDSLEKMLQEDSAIIVSVLDSLSNLNLDDQLQEQIREQLKFVGVSSSSTVQHRKLKGKSTLGNTNASILDALRSSLRFKNMLCQEILKELKCIERIRDHKVIDIWLLMLIYMNGESLQKSVEKIFKKKIIEGCIHEAMVDQCIGGNMELVQDYFPSFLSLSEYLLACKEEKARDFGIHMYSILFEEFVDTYSRQEILGALVTHVGSGISFEVTSALDTMVLLVSKYAHELVPLSSHINVTMLDCRTVQPAIVDWIGKHVGEFESMFLSDLEGGQLSVKDLHCGLEGELMMNLDGDISPICLNILPLVSSSLQSSSNLQILPANFVLLSTIERLANQGSLGGIDALLGCPLHLPSSKYFSGDGWQSLTGKQKHVVCLSLYYATNWIRELATREETIVKLLKRLRNLLFLESLLNNSLKQYPLSLPELHLHVEHSGFHPNLVGHVEKKNEHKKTYESFSSNNKRKDRKMSKASKDSGIDGKLRQPTILDVLKKAGVTTSQGTPNDDSSALSPKCRTSESADQHTYDTNKHIILEVSAVFKVLETQRSKFRPLLVDCFSIFTFSTLPLHLYLLRDIRYKLDFFSPPSKAFSARHLGSPPGLSRVTVSQFLAKIKPLFPTFKKHFNAAVSILKEGNENCEEHWKVQSASAGNPDIPNLVLSRSSVCTSVFNEILHCFNMMLRLADINLDKPILTGLLEAFQPIKMQDSIFSGLQPIPLPGTIEYLYCGAYSFVEDILDLACSFSFMLASEALLTLESIVTSILKFNDKLMEGNDRSTSMGSIEAVLPTLRSRLGTSSRKILMHNWDNENSENGVKRKGEIVQRILQIYLGNSESTSDLLHELAFSILPQPLGDFGRYRRLVGKLNYLTITRPDISFPVSVVSQFLQSPCDSHWDAVIRILRYIKSTPGQGVLYENRGHTQVVGYTDAYWAGSPTNRRSTSGYCVFIGDNQISWMSKKQDVVARSSAEAEYRAMALATCELIWLKHLLRELRFGKDE</sequence>
<dbReference type="FunCoup" id="F6H563">
    <property type="interactions" value="1823"/>
</dbReference>
<feature type="region of interest" description="Disordered" evidence="6">
    <location>
        <begin position="680"/>
        <end position="708"/>
    </location>
</feature>
<reference evidence="8" key="1">
    <citation type="journal article" date="2007" name="Nature">
        <title>The grapevine genome sequence suggests ancestral hexaploidization in major angiosperm phyla.</title>
        <authorList>
            <consortium name="The French-Italian Public Consortium for Grapevine Genome Characterization."/>
            <person name="Jaillon O."/>
            <person name="Aury J.-M."/>
            <person name="Noel B."/>
            <person name="Policriti A."/>
            <person name="Clepet C."/>
            <person name="Casagrande A."/>
            <person name="Choisne N."/>
            <person name="Aubourg S."/>
            <person name="Vitulo N."/>
            <person name="Jubin C."/>
            <person name="Vezzi A."/>
            <person name="Legeai F."/>
            <person name="Hugueney P."/>
            <person name="Dasilva C."/>
            <person name="Horner D."/>
            <person name="Mica E."/>
            <person name="Jublot D."/>
            <person name="Poulain J."/>
            <person name="Bruyere C."/>
            <person name="Billault A."/>
            <person name="Segurens B."/>
            <person name="Gouyvenoux M."/>
            <person name="Ugarte E."/>
            <person name="Cattonaro F."/>
            <person name="Anthouard V."/>
            <person name="Vico V."/>
            <person name="Del Fabbro C."/>
            <person name="Alaux M."/>
            <person name="Di Gaspero G."/>
            <person name="Dumas V."/>
            <person name="Felice N."/>
            <person name="Paillard S."/>
            <person name="Juman I."/>
            <person name="Moroldo M."/>
            <person name="Scalabrin S."/>
            <person name="Canaguier A."/>
            <person name="Le Clainche I."/>
            <person name="Malacrida G."/>
            <person name="Durand E."/>
            <person name="Pesole G."/>
            <person name="Laucou V."/>
            <person name="Chatelet P."/>
            <person name="Merdinoglu D."/>
            <person name="Delledonne M."/>
            <person name="Pezzotti M."/>
            <person name="Lecharny A."/>
            <person name="Scarpelli C."/>
            <person name="Artiguenave F."/>
            <person name="Pe M.E."/>
            <person name="Valle G."/>
            <person name="Morgante M."/>
            <person name="Caboche M."/>
            <person name="Adam-Blondon A.-F."/>
            <person name="Weissenbach J."/>
            <person name="Quetier F."/>
            <person name="Wincker P."/>
        </authorList>
    </citation>
    <scope>NUCLEOTIDE SEQUENCE [LARGE SCALE GENOMIC DNA]</scope>
    <source>
        <strain evidence="8">cv. Pinot noir / PN40024</strain>
    </source>
</reference>
<keyword evidence="3" id="KW-0832">Ubl conjugation</keyword>
<dbReference type="GO" id="GO:0036297">
    <property type="term" value="P:interstrand cross-link repair"/>
    <property type="evidence" value="ECO:0000318"/>
    <property type="project" value="GO_Central"/>
</dbReference>
<evidence type="ECO:0000256" key="2">
    <source>
        <dbReference type="ARBA" id="ARBA00022499"/>
    </source>
</evidence>
<dbReference type="Proteomes" id="UP000009183">
    <property type="component" value="Chromosome 12"/>
</dbReference>
<dbReference type="GO" id="GO:0070182">
    <property type="term" value="F:DNA polymerase binding"/>
    <property type="evidence" value="ECO:0000318"/>
    <property type="project" value="GO_Central"/>
</dbReference>
<dbReference type="EMBL" id="FN595235">
    <property type="protein sequence ID" value="CCB47431.1"/>
    <property type="molecule type" value="Genomic_DNA"/>
</dbReference>
<evidence type="ECO:0000256" key="6">
    <source>
        <dbReference type="SAM" id="MobiDB-lite"/>
    </source>
</evidence>
<evidence type="ECO:0000256" key="5">
    <source>
        <dbReference type="ARBA" id="ARBA00093456"/>
    </source>
</evidence>
<dbReference type="InterPro" id="IPR029448">
    <property type="entry name" value="FANCD2"/>
</dbReference>
<dbReference type="GO" id="GO:1990918">
    <property type="term" value="P:double-strand break repair involved in meiotic recombination"/>
    <property type="evidence" value="ECO:0000318"/>
    <property type="project" value="GO_Central"/>
</dbReference>
<dbReference type="Pfam" id="PF14631">
    <property type="entry name" value="FancD2"/>
    <property type="match status" value="3"/>
</dbReference>
<proteinExistence type="inferred from homology"/>
<dbReference type="ExpressionAtlas" id="F6H563">
    <property type="expression patterns" value="baseline and differential"/>
</dbReference>
<name>F6H563_VITVI</name>
<evidence type="ECO:0000313" key="8">
    <source>
        <dbReference type="Proteomes" id="UP000009183"/>
    </source>
</evidence>
<comment type="similarity">
    <text evidence="5">Belongs to the Fanconi anemia protein FANCD2 family.</text>
</comment>
<feature type="compositionally biased region" description="Polar residues" evidence="6">
    <location>
        <begin position="682"/>
        <end position="696"/>
    </location>
</feature>
<feature type="region of interest" description="Disordered" evidence="6">
    <location>
        <begin position="33"/>
        <end position="67"/>
    </location>
</feature>
<dbReference type="PaxDb" id="29760-VIT_12s0028g01230.t01"/>
<keyword evidence="2" id="KW-1017">Isopeptide bond</keyword>
<keyword evidence="4" id="KW-0539">Nucleus</keyword>
<dbReference type="CDD" id="cd09272">
    <property type="entry name" value="RNase_HI_RT_Ty1"/>
    <property type="match status" value="1"/>
</dbReference>
<feature type="compositionally biased region" description="Pro residues" evidence="6">
    <location>
        <begin position="57"/>
        <end position="67"/>
    </location>
</feature>
<feature type="compositionally biased region" description="Polar residues" evidence="6">
    <location>
        <begin position="11"/>
        <end position="21"/>
    </location>
</feature>
<dbReference type="GO" id="GO:0031573">
    <property type="term" value="P:mitotic intra-S DNA damage checkpoint signaling"/>
    <property type="evidence" value="ECO:0000318"/>
    <property type="project" value="GO_Central"/>
</dbReference>